<dbReference type="AlphaFoldDB" id="A0AAV2H4W6"/>
<dbReference type="GO" id="GO:0005886">
    <property type="term" value="C:plasma membrane"/>
    <property type="evidence" value="ECO:0007669"/>
    <property type="project" value="UniProtKB-SubCell"/>
</dbReference>
<feature type="non-terminal residue" evidence="9">
    <location>
        <position position="272"/>
    </location>
</feature>
<feature type="transmembrane region" description="Helical" evidence="7">
    <location>
        <begin position="210"/>
        <end position="233"/>
    </location>
</feature>
<dbReference type="SUPFAM" id="SSF81321">
    <property type="entry name" value="Family A G protein-coupled receptor-like"/>
    <property type="match status" value="1"/>
</dbReference>
<dbReference type="Gene3D" id="1.20.1070.10">
    <property type="entry name" value="Rhodopsin 7-helix transmembrane proteins"/>
    <property type="match status" value="1"/>
</dbReference>
<feature type="transmembrane region" description="Helical" evidence="7">
    <location>
        <begin position="245"/>
        <end position="266"/>
    </location>
</feature>
<dbReference type="InterPro" id="IPR000276">
    <property type="entry name" value="GPCR_Rhodpsn"/>
</dbReference>
<keyword evidence="6" id="KW-0297">G-protein coupled receptor</keyword>
<feature type="transmembrane region" description="Helical" evidence="7">
    <location>
        <begin position="148"/>
        <end position="170"/>
    </location>
</feature>
<protein>
    <recommendedName>
        <fullName evidence="8">G-protein coupled receptors family 1 profile domain-containing protein</fullName>
    </recommendedName>
</protein>
<dbReference type="PROSITE" id="PS50262">
    <property type="entry name" value="G_PROTEIN_RECEP_F1_2"/>
    <property type="match status" value="1"/>
</dbReference>
<keyword evidence="5 7" id="KW-0472">Membrane</keyword>
<evidence type="ECO:0000256" key="1">
    <source>
        <dbReference type="ARBA" id="ARBA00004651"/>
    </source>
</evidence>
<dbReference type="InterPro" id="IPR017452">
    <property type="entry name" value="GPCR_Rhodpsn_7TM"/>
</dbReference>
<keyword evidence="2" id="KW-1003">Cell membrane</keyword>
<feature type="transmembrane region" description="Helical" evidence="7">
    <location>
        <begin position="6"/>
        <end position="22"/>
    </location>
</feature>
<accession>A0AAV2H4W6</accession>
<dbReference type="EMBL" id="CAXITT010000035">
    <property type="protein sequence ID" value="CAL1528645.1"/>
    <property type="molecule type" value="Genomic_DNA"/>
</dbReference>
<evidence type="ECO:0000256" key="6">
    <source>
        <dbReference type="RuleBase" id="RU000688"/>
    </source>
</evidence>
<keyword evidence="10" id="KW-1185">Reference proteome</keyword>
<sequence length="272" mass="29874">MIPVVVLIFATNIVVIVHLARSGRFRHPGNWFTAALYISDLLVGASSIGTNVTSTYETSLDLCLLRLGLLLAAIVSSIIFLLLIAVDRFLAITRALTYVTLMTSRVVTIAIVVTVAACLLIGVAPLAGWTHYHYSSHCSFAYVLETSYIVFILVGSLIPICVILIIYLYLFNKARLHIRKIESLNALHHVRSGSWPLGVSSKGWRCIRQLVVLVGCLLVTWSPFILASIVDIALDGAPCWLKDVIGTHLLLLGMTNSILNPLVYTVGTRDFR</sequence>
<dbReference type="Proteomes" id="UP001497497">
    <property type="component" value="Unassembled WGS sequence"/>
</dbReference>
<evidence type="ECO:0000256" key="4">
    <source>
        <dbReference type="ARBA" id="ARBA00022989"/>
    </source>
</evidence>
<gene>
    <name evidence="9" type="ORF">GSLYS_00002815001</name>
</gene>
<dbReference type="GO" id="GO:0004930">
    <property type="term" value="F:G protein-coupled receptor activity"/>
    <property type="evidence" value="ECO:0007669"/>
    <property type="project" value="UniProtKB-KW"/>
</dbReference>
<keyword evidence="4 7" id="KW-1133">Transmembrane helix</keyword>
<comment type="caution">
    <text evidence="9">The sequence shown here is derived from an EMBL/GenBank/DDBJ whole genome shotgun (WGS) entry which is preliminary data.</text>
</comment>
<proteinExistence type="inferred from homology"/>
<feature type="domain" description="G-protein coupled receptors family 1 profile" evidence="8">
    <location>
        <begin position="11"/>
        <end position="264"/>
    </location>
</feature>
<feature type="transmembrane region" description="Helical" evidence="7">
    <location>
        <begin position="106"/>
        <end position="128"/>
    </location>
</feature>
<organism evidence="9 10">
    <name type="scientific">Lymnaea stagnalis</name>
    <name type="common">Great pond snail</name>
    <name type="synonym">Helix stagnalis</name>
    <dbReference type="NCBI Taxonomy" id="6523"/>
    <lineage>
        <taxon>Eukaryota</taxon>
        <taxon>Metazoa</taxon>
        <taxon>Spiralia</taxon>
        <taxon>Lophotrochozoa</taxon>
        <taxon>Mollusca</taxon>
        <taxon>Gastropoda</taxon>
        <taxon>Heterobranchia</taxon>
        <taxon>Euthyneura</taxon>
        <taxon>Panpulmonata</taxon>
        <taxon>Hygrophila</taxon>
        <taxon>Lymnaeoidea</taxon>
        <taxon>Lymnaeidae</taxon>
        <taxon>Lymnaea</taxon>
    </lineage>
</organism>
<dbReference type="PANTHER" id="PTHR22750">
    <property type="entry name" value="G-PROTEIN COUPLED RECEPTOR"/>
    <property type="match status" value="1"/>
</dbReference>
<evidence type="ECO:0000256" key="3">
    <source>
        <dbReference type="ARBA" id="ARBA00022692"/>
    </source>
</evidence>
<keyword evidence="6" id="KW-0675">Receptor</keyword>
<dbReference type="PROSITE" id="PS00237">
    <property type="entry name" value="G_PROTEIN_RECEP_F1_1"/>
    <property type="match status" value="1"/>
</dbReference>
<evidence type="ECO:0000256" key="2">
    <source>
        <dbReference type="ARBA" id="ARBA00022475"/>
    </source>
</evidence>
<reference evidence="9 10" key="1">
    <citation type="submission" date="2024-04" db="EMBL/GenBank/DDBJ databases">
        <authorList>
            <consortium name="Genoscope - CEA"/>
            <person name="William W."/>
        </authorList>
    </citation>
    <scope>NUCLEOTIDE SEQUENCE [LARGE SCALE GENOMIC DNA]</scope>
</reference>
<name>A0AAV2H4W6_LYMST</name>
<evidence type="ECO:0000259" key="8">
    <source>
        <dbReference type="PROSITE" id="PS50262"/>
    </source>
</evidence>
<dbReference type="Pfam" id="PF00001">
    <property type="entry name" value="7tm_1"/>
    <property type="match status" value="1"/>
</dbReference>
<keyword evidence="3 6" id="KW-0812">Transmembrane</keyword>
<feature type="transmembrane region" description="Helical" evidence="7">
    <location>
        <begin position="64"/>
        <end position="86"/>
    </location>
</feature>
<comment type="subcellular location">
    <subcellularLocation>
        <location evidence="1">Cell membrane</location>
        <topology evidence="1">Multi-pass membrane protein</topology>
    </subcellularLocation>
</comment>
<keyword evidence="6" id="KW-0807">Transducer</keyword>
<evidence type="ECO:0000313" key="10">
    <source>
        <dbReference type="Proteomes" id="UP001497497"/>
    </source>
</evidence>
<dbReference type="PRINTS" id="PR00237">
    <property type="entry name" value="GPCRRHODOPSN"/>
</dbReference>
<evidence type="ECO:0000256" key="5">
    <source>
        <dbReference type="ARBA" id="ARBA00023136"/>
    </source>
</evidence>
<comment type="similarity">
    <text evidence="6">Belongs to the G-protein coupled receptor 1 family.</text>
</comment>
<evidence type="ECO:0000256" key="7">
    <source>
        <dbReference type="SAM" id="Phobius"/>
    </source>
</evidence>
<evidence type="ECO:0000313" key="9">
    <source>
        <dbReference type="EMBL" id="CAL1528645.1"/>
    </source>
</evidence>
<feature type="transmembrane region" description="Helical" evidence="7">
    <location>
        <begin position="34"/>
        <end position="52"/>
    </location>
</feature>